<gene>
    <name evidence="1" type="ORF">L195_g057050</name>
</gene>
<evidence type="ECO:0000313" key="1">
    <source>
        <dbReference type="EMBL" id="PNX70033.1"/>
    </source>
</evidence>
<reference evidence="1 2" key="2">
    <citation type="journal article" date="2017" name="Front. Plant Sci.">
        <title>Gene Classification and Mining of Molecular Markers Useful in Red Clover (Trifolium pratense) Breeding.</title>
        <authorList>
            <person name="Istvanek J."/>
            <person name="Dluhosova J."/>
            <person name="Dluhos P."/>
            <person name="Patkova L."/>
            <person name="Nedelnik J."/>
            <person name="Repkova J."/>
        </authorList>
    </citation>
    <scope>NUCLEOTIDE SEQUENCE [LARGE SCALE GENOMIC DNA]</scope>
    <source>
        <strain evidence="2">cv. Tatra</strain>
        <tissue evidence="1">Young leaves</tissue>
    </source>
</reference>
<evidence type="ECO:0000313" key="2">
    <source>
        <dbReference type="Proteomes" id="UP000236291"/>
    </source>
</evidence>
<dbReference type="AlphaFoldDB" id="A0A2K3KUR9"/>
<comment type="caution">
    <text evidence="1">The sequence shown here is derived from an EMBL/GenBank/DDBJ whole genome shotgun (WGS) entry which is preliminary data.</text>
</comment>
<proteinExistence type="predicted"/>
<dbReference type="Proteomes" id="UP000236291">
    <property type="component" value="Unassembled WGS sequence"/>
</dbReference>
<accession>A0A2K3KUR9</accession>
<organism evidence="1 2">
    <name type="scientific">Trifolium pratense</name>
    <name type="common">Red clover</name>
    <dbReference type="NCBI Taxonomy" id="57577"/>
    <lineage>
        <taxon>Eukaryota</taxon>
        <taxon>Viridiplantae</taxon>
        <taxon>Streptophyta</taxon>
        <taxon>Embryophyta</taxon>
        <taxon>Tracheophyta</taxon>
        <taxon>Spermatophyta</taxon>
        <taxon>Magnoliopsida</taxon>
        <taxon>eudicotyledons</taxon>
        <taxon>Gunneridae</taxon>
        <taxon>Pentapetalae</taxon>
        <taxon>rosids</taxon>
        <taxon>fabids</taxon>
        <taxon>Fabales</taxon>
        <taxon>Fabaceae</taxon>
        <taxon>Papilionoideae</taxon>
        <taxon>50 kb inversion clade</taxon>
        <taxon>NPAAA clade</taxon>
        <taxon>Hologalegina</taxon>
        <taxon>IRL clade</taxon>
        <taxon>Trifolieae</taxon>
        <taxon>Trifolium</taxon>
    </lineage>
</organism>
<dbReference type="EMBL" id="ASHM01110939">
    <property type="protein sequence ID" value="PNX70033.1"/>
    <property type="molecule type" value="Genomic_DNA"/>
</dbReference>
<sequence>MPRVIRLDFVGNLSRSRRHAKMGYLQRNLRMPNKMFCIIQSNRIKSSQELVSSSNSVTCVRIWLPPPPI</sequence>
<reference evidence="1 2" key="1">
    <citation type="journal article" date="2014" name="Am. J. Bot.">
        <title>Genome assembly and annotation for red clover (Trifolium pratense; Fabaceae).</title>
        <authorList>
            <person name="Istvanek J."/>
            <person name="Jaros M."/>
            <person name="Krenek A."/>
            <person name="Repkova J."/>
        </authorList>
    </citation>
    <scope>NUCLEOTIDE SEQUENCE [LARGE SCALE GENOMIC DNA]</scope>
    <source>
        <strain evidence="2">cv. Tatra</strain>
        <tissue evidence="1">Young leaves</tissue>
    </source>
</reference>
<name>A0A2K3KUR9_TRIPR</name>
<protein>
    <submittedName>
        <fullName evidence="1">Uncharacterized protein</fullName>
    </submittedName>
</protein>